<keyword evidence="7" id="KW-1185">Reference proteome</keyword>
<dbReference type="Gene3D" id="3.40.50.300">
    <property type="entry name" value="P-loop containing nucleotide triphosphate hydrolases"/>
    <property type="match status" value="1"/>
</dbReference>
<feature type="repeat" description="WD" evidence="3">
    <location>
        <begin position="738"/>
        <end position="769"/>
    </location>
</feature>
<dbReference type="SUPFAM" id="SSF52200">
    <property type="entry name" value="Toll/Interleukin receptor TIR domain"/>
    <property type="match status" value="1"/>
</dbReference>
<dbReference type="Gene3D" id="2.130.10.10">
    <property type="entry name" value="YVTN repeat-like/Quinoprotein amine dehydrogenase"/>
    <property type="match status" value="3"/>
</dbReference>
<dbReference type="SUPFAM" id="SSF50952">
    <property type="entry name" value="Soluble quinoprotein glucose dehydrogenase"/>
    <property type="match status" value="1"/>
</dbReference>
<dbReference type="PROSITE" id="PS50294">
    <property type="entry name" value="WD_REPEATS_REGION"/>
    <property type="match status" value="1"/>
</dbReference>
<feature type="repeat" description="WD" evidence="3">
    <location>
        <begin position="1061"/>
        <end position="1095"/>
    </location>
</feature>
<feature type="repeat" description="WD" evidence="3">
    <location>
        <begin position="969"/>
        <end position="991"/>
    </location>
</feature>
<evidence type="ECO:0000313" key="7">
    <source>
        <dbReference type="Proteomes" id="UP001257948"/>
    </source>
</evidence>
<dbReference type="PANTHER" id="PTHR19879:SF9">
    <property type="entry name" value="TRANSCRIPTION INITIATION FACTOR TFIID SUBUNIT 5"/>
    <property type="match status" value="1"/>
</dbReference>
<dbReference type="InterPro" id="IPR011047">
    <property type="entry name" value="Quinoprotein_ADH-like_sf"/>
</dbReference>
<evidence type="ECO:0000313" key="6">
    <source>
        <dbReference type="EMBL" id="MDT7840983.1"/>
    </source>
</evidence>
<proteinExistence type="predicted"/>
<dbReference type="InterPro" id="IPR049052">
    <property type="entry name" value="nSTAND1"/>
</dbReference>
<dbReference type="PROSITE" id="PS00678">
    <property type="entry name" value="WD_REPEATS_1"/>
    <property type="match status" value="1"/>
</dbReference>
<name>A0ABU3LPJ0_9ACTN</name>
<dbReference type="InterPro" id="IPR027417">
    <property type="entry name" value="P-loop_NTPase"/>
</dbReference>
<protein>
    <submittedName>
        <fullName evidence="6">TIR domain-containing protein</fullName>
    </submittedName>
</protein>
<dbReference type="RefSeq" id="WP_314199787.1">
    <property type="nucleotide sequence ID" value="NZ_JAVTLL010000005.1"/>
</dbReference>
<feature type="compositionally biased region" description="Low complexity" evidence="4">
    <location>
        <begin position="1171"/>
        <end position="1207"/>
    </location>
</feature>
<dbReference type="Pfam" id="PF00400">
    <property type="entry name" value="WD40"/>
    <property type="match status" value="6"/>
</dbReference>
<dbReference type="Gene3D" id="3.40.50.10140">
    <property type="entry name" value="Toll/interleukin-1 receptor homology (TIR) domain"/>
    <property type="match status" value="1"/>
</dbReference>
<feature type="region of interest" description="Disordered" evidence="4">
    <location>
        <begin position="1168"/>
        <end position="1213"/>
    </location>
</feature>
<evidence type="ECO:0000256" key="2">
    <source>
        <dbReference type="ARBA" id="ARBA00022737"/>
    </source>
</evidence>
<evidence type="ECO:0000256" key="4">
    <source>
        <dbReference type="SAM" id="MobiDB-lite"/>
    </source>
</evidence>
<feature type="domain" description="TIR" evidence="5">
    <location>
        <begin position="1"/>
        <end position="157"/>
    </location>
</feature>
<dbReference type="SUPFAM" id="SSF50998">
    <property type="entry name" value="Quinoprotein alcohol dehydrogenase-like"/>
    <property type="match status" value="1"/>
</dbReference>
<dbReference type="InterPro" id="IPR000157">
    <property type="entry name" value="TIR_dom"/>
</dbReference>
<feature type="repeat" description="WD" evidence="3">
    <location>
        <begin position="1321"/>
        <end position="1362"/>
    </location>
</feature>
<dbReference type="InterPro" id="IPR015943">
    <property type="entry name" value="WD40/YVTN_repeat-like_dom_sf"/>
</dbReference>
<feature type="repeat" description="WD" evidence="3">
    <location>
        <begin position="1008"/>
        <end position="1049"/>
    </location>
</feature>
<organism evidence="6 7">
    <name type="scientific">Streptomyces justiciae</name>
    <dbReference type="NCBI Taxonomy" id="2780140"/>
    <lineage>
        <taxon>Bacteria</taxon>
        <taxon>Bacillati</taxon>
        <taxon>Actinomycetota</taxon>
        <taxon>Actinomycetes</taxon>
        <taxon>Kitasatosporales</taxon>
        <taxon>Streptomycetaceae</taxon>
        <taxon>Streptomyces</taxon>
    </lineage>
</organism>
<dbReference type="PROSITE" id="PS50082">
    <property type="entry name" value="WD_REPEATS_2"/>
    <property type="match status" value="7"/>
</dbReference>
<evidence type="ECO:0000256" key="1">
    <source>
        <dbReference type="ARBA" id="ARBA00022574"/>
    </source>
</evidence>
<reference evidence="7" key="1">
    <citation type="submission" date="2023-07" db="EMBL/GenBank/DDBJ databases">
        <title>Draft genome sequence of the endophytic actinobacterium Streptomyces justiciae WPN32, a potential antibiotic producer.</title>
        <authorList>
            <person name="Yasawong M."/>
            <person name="Pana W."/>
            <person name="Ganta P."/>
            <person name="Santapan N."/>
            <person name="Songngamsuk T."/>
            <person name="Phatcharaharikarn M."/>
            <person name="Kerdtoob S."/>
            <person name="Nantapong N."/>
        </authorList>
    </citation>
    <scope>NUCLEOTIDE SEQUENCE [LARGE SCALE GENOMIC DNA]</scope>
    <source>
        <strain evidence="7">WPN32</strain>
    </source>
</reference>
<dbReference type="InterPro" id="IPR001680">
    <property type="entry name" value="WD40_rpt"/>
</dbReference>
<comment type="caution">
    <text evidence="6">The sequence shown here is derived from an EMBL/GenBank/DDBJ whole genome shotgun (WGS) entry which is preliminary data.</text>
</comment>
<dbReference type="Pfam" id="PF13676">
    <property type="entry name" value="TIR_2"/>
    <property type="match status" value="1"/>
</dbReference>
<feature type="repeat" description="WD" evidence="3">
    <location>
        <begin position="683"/>
        <end position="717"/>
    </location>
</feature>
<dbReference type="Proteomes" id="UP001257948">
    <property type="component" value="Unassembled WGS sequence"/>
</dbReference>
<dbReference type="InterPro" id="IPR011041">
    <property type="entry name" value="Quinoprot_gluc/sorb_DH_b-prop"/>
</dbReference>
<keyword evidence="1 3" id="KW-0853">WD repeat</keyword>
<dbReference type="SUPFAM" id="SSF52540">
    <property type="entry name" value="P-loop containing nucleoside triphosphate hydrolases"/>
    <property type="match status" value="1"/>
</dbReference>
<dbReference type="InterPro" id="IPR035897">
    <property type="entry name" value="Toll_tir_struct_dom_sf"/>
</dbReference>
<dbReference type="InterPro" id="IPR019775">
    <property type="entry name" value="WD40_repeat_CS"/>
</dbReference>
<dbReference type="EMBL" id="JAVTLL010000005">
    <property type="protein sequence ID" value="MDT7840983.1"/>
    <property type="molecule type" value="Genomic_DNA"/>
</dbReference>
<dbReference type="PROSITE" id="PS50104">
    <property type="entry name" value="TIR"/>
    <property type="match status" value="1"/>
</dbReference>
<keyword evidence="2" id="KW-0677">Repeat</keyword>
<dbReference type="PANTHER" id="PTHR19879">
    <property type="entry name" value="TRANSCRIPTION INITIATION FACTOR TFIID"/>
    <property type="match status" value="1"/>
</dbReference>
<accession>A0ABU3LPJ0</accession>
<dbReference type="SMART" id="SM00320">
    <property type="entry name" value="WD40"/>
    <property type="match status" value="11"/>
</dbReference>
<evidence type="ECO:0000259" key="5">
    <source>
        <dbReference type="PROSITE" id="PS50104"/>
    </source>
</evidence>
<evidence type="ECO:0000256" key="3">
    <source>
        <dbReference type="PROSITE-ProRule" id="PRU00221"/>
    </source>
</evidence>
<gene>
    <name evidence="6" type="ORF">RQC66_09575</name>
</gene>
<feature type="repeat" description="WD" evidence="3">
    <location>
        <begin position="1228"/>
        <end position="1269"/>
    </location>
</feature>
<dbReference type="Pfam" id="PF20703">
    <property type="entry name" value="nSTAND1"/>
    <property type="match status" value="1"/>
</dbReference>
<sequence length="1396" mass="150946">MANVFISHAGQDTNLAEELHAWLTADGHHVFLDRDVRDGIALGEEWEQRLHERLRWADATVCVITPAYLNSTWCTAEVAIARSRGNRLLPLHADGGTTHPLLPTVQYMDMIRAPEAARDSLRETLRRIDRTGGLGWADDKSPFPGLRPFDADLHRAFFGRNEDVERLASLLRSPAERANNEVLLVVGPSGCGKSSLVRAGLVPMMAEEPGWRTVPVFTPGVDPKAALGRELALLAKELGDGGPRPSDIRQRLERGEVMEVLDDVLALAATRSRPRLLIVMDQSEELFTQTPSDRRAEFATLLRTAAGGPVDVVATLRPEFLDRVLVDEHLAPLPTHTHTVRPLRRDTLRIVIEGPARLAGIRVTDELVAKLVDDTDSGEALPLLAFTLAQLAEGVRRDGELSLARYGELGGVQGALTRQAEAALAEAMAASGRVREEVLAGLLRLVTVDENKNPTRRHVRRDDLPEPVPTELDAFVARRLLTIDVVNGAPVIAASHEKFFTAWSPLAEAISDRADALRARRAIEEAGARWHAAGRRTDDLWERGQVGAAAVATGARFRAQKVTFERVDVSAVGHDFLHASERRNRSRRRRVLTVSAVLVALALVAGVIALVQQRSAVAEHRQAREQQLVATVRQLQAKADAALDTDPKTALRLFLAAHRIHPDSETYASLQQALTTTPYAGQLTGVPSGVKSIDYSADGRYLTAGFNSGAVMLWDVSDPLRPRQVGKPFIGFDMPADVSFTPDGRRLVTTSAAGSVRIWDLADPEHPRQIGKPVDGERDQEGAAWVSPDGSVLATSSKKHPRTRLWDLRDPARIRPLGAAFGVGTENVSGLTFSADGGMIAMAEHMGKPNQVTLWDVRNGAEPRLLGRLAPQQDVLDHLSFSADGKELVVSGILHGAGLWDVSDPTAPRPAQDQLGLAMDPHVTFSPTGHTFAATTGRDTGVQLWDASDIDYPIRVDQLRAGQTDYETAFSPDGTMLATGSDTGRVTLWNLGRAGHPRAYGPPFVGHKEEGNGEIWGLAMSQDASMLATAGEDTTVVLWNITDPARPRRLARLTGHPGKGVDAVAFSPDGRTLATGDGEQNVILWDLTDRDHPRLLAPMLTAPTNIVRTLVFSADGETLVVGGDQGTVFWDIRDHSRPRRLARVLNEMGVLGVWRVRDGRLLAVVRGTGKPAPTAPVAQPTVSPTESDGMSGSASGSGGSDTAPSDPDGARLWDLTDMKHPRQVGSALEGHEAEVRTAALSPDGDLLVTGDQEGKAIFWDLSDPDRARRLGDSLTPHGTDLALNMVFAPTTDIVVTAGIHGNAFLWDLGNRILPRQVGTALAANLDAIGHMVFSSDGSTLATSGTRGDAVLWDLTPTYDLRRHLDTTTCLVTNGGLTSDQWPRYLPALDYRDTCPG</sequence>